<keyword evidence="1" id="KW-0812">Transmembrane</keyword>
<feature type="transmembrane region" description="Helical" evidence="1">
    <location>
        <begin position="74"/>
        <end position="96"/>
    </location>
</feature>
<dbReference type="Pfam" id="PF14248">
    <property type="entry name" value="DUF4345"/>
    <property type="match status" value="1"/>
</dbReference>
<reference evidence="2 4" key="1">
    <citation type="submission" date="2016-04" db="EMBL/GenBank/DDBJ databases">
        <authorList>
            <person name="Evans L.H."/>
            <person name="Alamgir A."/>
            <person name="Owens N."/>
            <person name="Weber N.D."/>
            <person name="Virtaneva K."/>
            <person name="Barbian K."/>
            <person name="Babar A."/>
            <person name="Rosenke K."/>
        </authorList>
    </citation>
    <scope>NUCLEOTIDE SEQUENCE [LARGE SCALE GENOMIC DNA]</scope>
    <source>
        <strain evidence="2 4">JL2886</strain>
    </source>
</reference>
<gene>
    <name evidence="2" type="ORF">JL2886_02848</name>
    <name evidence="3" type="ORF">PXK24_05825</name>
</gene>
<sequence>MSKYVKPYLFLSAAVLLFVGVMLSFAPEALYASSAQILPDSTMIRSDLRAGGVVVLISGLFVLGAALRGRDMQPALLLSLLIYAGYGLGRIVSIGFDGTPDAALIIVTVTEWAFVLGALILLRRGRSVDTAQPMAAH</sequence>
<evidence type="ECO:0000313" key="2">
    <source>
        <dbReference type="EMBL" id="ANP37734.1"/>
    </source>
</evidence>
<keyword evidence="1" id="KW-1133">Transmembrane helix</keyword>
<accession>A0A1B0ZUH4</accession>
<dbReference type="Proteomes" id="UP001218364">
    <property type="component" value="Unassembled WGS sequence"/>
</dbReference>
<dbReference type="RefSeq" id="WP_065272511.1">
    <property type="nucleotide sequence ID" value="NZ_CP015124.1"/>
</dbReference>
<feature type="transmembrane region" description="Helical" evidence="1">
    <location>
        <begin position="102"/>
        <end position="122"/>
    </location>
</feature>
<dbReference type="EMBL" id="JARCJK010000002">
    <property type="protein sequence ID" value="MDE4165201.1"/>
    <property type="molecule type" value="Genomic_DNA"/>
</dbReference>
<dbReference type="Proteomes" id="UP000092565">
    <property type="component" value="Chromosome"/>
</dbReference>
<dbReference type="EMBL" id="CP015124">
    <property type="protein sequence ID" value="ANP37734.1"/>
    <property type="molecule type" value="Genomic_DNA"/>
</dbReference>
<evidence type="ECO:0000313" key="4">
    <source>
        <dbReference type="Proteomes" id="UP000092565"/>
    </source>
</evidence>
<keyword evidence="1" id="KW-0472">Membrane</keyword>
<evidence type="ECO:0000256" key="1">
    <source>
        <dbReference type="SAM" id="Phobius"/>
    </source>
</evidence>
<name>A0A1B0ZUH4_9RHOB</name>
<dbReference type="InterPro" id="IPR025597">
    <property type="entry name" value="DUF4345"/>
</dbReference>
<keyword evidence="4" id="KW-1185">Reference proteome</keyword>
<protein>
    <submittedName>
        <fullName evidence="3">DUF4345 domain-containing protein</fullName>
    </submittedName>
</protein>
<evidence type="ECO:0000313" key="5">
    <source>
        <dbReference type="Proteomes" id="UP001218364"/>
    </source>
</evidence>
<feature type="transmembrane region" description="Helical" evidence="1">
    <location>
        <begin position="48"/>
        <end position="67"/>
    </location>
</feature>
<proteinExistence type="predicted"/>
<dbReference type="AlphaFoldDB" id="A0A1B0ZUH4"/>
<dbReference type="OrthoDB" id="583466at2"/>
<reference evidence="3 5" key="2">
    <citation type="submission" date="2023-02" db="EMBL/GenBank/DDBJ databases">
        <title>Population genomics of bacteria associated with diatom.</title>
        <authorList>
            <person name="Xie J."/>
            <person name="Wang H."/>
        </authorList>
    </citation>
    <scope>NUCLEOTIDE SEQUENCE [LARGE SCALE GENOMIC DNA]</scope>
    <source>
        <strain evidence="3 5">PT47_8</strain>
    </source>
</reference>
<organism evidence="2 4">
    <name type="scientific">Phaeobacter gallaeciensis</name>
    <dbReference type="NCBI Taxonomy" id="60890"/>
    <lineage>
        <taxon>Bacteria</taxon>
        <taxon>Pseudomonadati</taxon>
        <taxon>Pseudomonadota</taxon>
        <taxon>Alphaproteobacteria</taxon>
        <taxon>Rhodobacterales</taxon>
        <taxon>Roseobacteraceae</taxon>
        <taxon>Phaeobacter</taxon>
    </lineage>
</organism>
<evidence type="ECO:0000313" key="3">
    <source>
        <dbReference type="EMBL" id="MDE4165201.1"/>
    </source>
</evidence>